<protein>
    <submittedName>
        <fullName evidence="1">Uncharacterized protein</fullName>
    </submittedName>
</protein>
<gene>
    <name evidence="1" type="ORF">TCON_2628</name>
</gene>
<accession>A0ABQ7HVH1</accession>
<keyword evidence="2" id="KW-1185">Reference proteome</keyword>
<evidence type="ECO:0000313" key="2">
    <source>
        <dbReference type="Proteomes" id="UP001516464"/>
    </source>
</evidence>
<proteinExistence type="predicted"/>
<organism evidence="1 2">
    <name type="scientific">Astathelohania contejeani</name>
    <dbReference type="NCBI Taxonomy" id="164912"/>
    <lineage>
        <taxon>Eukaryota</taxon>
        <taxon>Fungi</taxon>
        <taxon>Fungi incertae sedis</taxon>
        <taxon>Microsporidia</taxon>
        <taxon>Astathelohaniidae</taxon>
        <taxon>Astathelohania</taxon>
    </lineage>
</organism>
<feature type="non-terminal residue" evidence="1">
    <location>
        <position position="631"/>
    </location>
</feature>
<sequence length="631" mass="74644">MMNICSLHIFYSFFAFSSNLNLNTQDFVNNFSIDDKKLYISKFQEKSSTYNDTCKQVLSDISSSYRIHITGATYNSYIDYKKKQKFSEYLKYISEMIADKNYYISTEQIFNSIMKNIDLFLFIDEEDDYVKENIKKPLLEILKTLSLHYTIFSDYSISLNFRLQKIFSIKMQSVYNNPWFKILIQGKVDYMKDFEISHYKKNELFINILTFILGKSKFIDDYLNNFSIFLIQNYLISLLLVDLDEVVILSAMSSVSKLFCFIQRRMNNIEISPNLSIKNNIATNIIKNILNGSFDLEIYVKFINSISKILCKNDYDYTDISNIIIFYLKNEELRPMVTKMLLADKCSFLKYYINLLLFGLEFNDDTLKDDAPLKIYNFSESIENEEFNKHVYLLLDILENLSKRIEDVECFNALNFFLRSLIEKICILTNSLVNESNVQKRINRINILIEVAINFVKREFSNYTNITGSIADLISTYYFTNEGIFLFNSESENNYIERRIPLVIEFSDFFFAFDVDPSRCYIMKIHKMYMILLSIVFIENPIFHINEGTEDIIDCYSKVMALKLMLKDYLKKNNLFIANEFSSDFDEETINRLSNNPNLYDISEECINSHRNDANEYNITLDEYYNNYDNN</sequence>
<dbReference type="Proteomes" id="UP001516464">
    <property type="component" value="Unassembled WGS sequence"/>
</dbReference>
<name>A0ABQ7HVH1_9MICR</name>
<reference evidence="1 2" key="1">
    <citation type="submission" date="2019-01" db="EMBL/GenBank/DDBJ databases">
        <title>Genomes sequencing and comparative genomics of infectious freshwater microsporidia, Cucumispora dikerogammari and Thelohania contejeani.</title>
        <authorList>
            <person name="Cormier A."/>
            <person name="Giraud I."/>
            <person name="Wattier R."/>
            <person name="Teixeira M."/>
            <person name="Grandjean F."/>
            <person name="Rigaud T."/>
            <person name="Cordaux R."/>
        </authorList>
    </citation>
    <scope>NUCLEOTIDE SEQUENCE [LARGE SCALE GENOMIC DNA]</scope>
    <source>
        <strain evidence="1">T1</strain>
        <tissue evidence="1">Spores</tissue>
    </source>
</reference>
<dbReference type="EMBL" id="SBIQ01000414">
    <property type="protein sequence ID" value="KAF7677987.1"/>
    <property type="molecule type" value="Genomic_DNA"/>
</dbReference>
<comment type="caution">
    <text evidence="1">The sequence shown here is derived from an EMBL/GenBank/DDBJ whole genome shotgun (WGS) entry which is preliminary data.</text>
</comment>
<evidence type="ECO:0000313" key="1">
    <source>
        <dbReference type="EMBL" id="KAF7677987.1"/>
    </source>
</evidence>